<dbReference type="InterPro" id="IPR011990">
    <property type="entry name" value="TPR-like_helical_dom_sf"/>
</dbReference>
<dbReference type="SMART" id="SM01043">
    <property type="entry name" value="BTAD"/>
    <property type="match status" value="1"/>
</dbReference>
<keyword evidence="3 5" id="KW-0238">DNA-binding</keyword>
<proteinExistence type="inferred from homology"/>
<dbReference type="CDD" id="cd15831">
    <property type="entry name" value="BTAD"/>
    <property type="match status" value="1"/>
</dbReference>
<evidence type="ECO:0000256" key="5">
    <source>
        <dbReference type="PROSITE-ProRule" id="PRU01091"/>
    </source>
</evidence>
<dbReference type="SMART" id="SM00028">
    <property type="entry name" value="TPR"/>
    <property type="match status" value="6"/>
</dbReference>
<dbReference type="PANTHER" id="PTHR35807">
    <property type="entry name" value="TRANSCRIPTIONAL REGULATOR REDD-RELATED"/>
    <property type="match status" value="1"/>
</dbReference>
<dbReference type="Pfam" id="PF03704">
    <property type="entry name" value="BTAD"/>
    <property type="match status" value="1"/>
</dbReference>
<accession>A0A1G6ZP80</accession>
<dbReference type="Gene3D" id="3.40.50.300">
    <property type="entry name" value="P-loop containing nucleotide triphosphate hydrolases"/>
    <property type="match status" value="1"/>
</dbReference>
<dbReference type="STRING" id="58114.SAMN05216270_111105"/>
<keyword evidence="4" id="KW-0804">Transcription</keyword>
<dbReference type="OrthoDB" id="7628974at2"/>
<dbReference type="SUPFAM" id="SSF48452">
    <property type="entry name" value="TPR-like"/>
    <property type="match status" value="3"/>
</dbReference>
<feature type="domain" description="OmpR/PhoB-type" evidence="6">
    <location>
        <begin position="1"/>
        <end position="92"/>
    </location>
</feature>
<gene>
    <name evidence="7" type="ORF">SAMN05216270_111105</name>
</gene>
<keyword evidence="8" id="KW-1185">Reference proteome</keyword>
<dbReference type="Pfam" id="PF00486">
    <property type="entry name" value="Trans_reg_C"/>
    <property type="match status" value="1"/>
</dbReference>
<dbReference type="InterPro" id="IPR042197">
    <property type="entry name" value="Apaf_helical"/>
</dbReference>
<dbReference type="SMART" id="SM00862">
    <property type="entry name" value="Trans_reg_C"/>
    <property type="match status" value="1"/>
</dbReference>
<dbReference type="Pfam" id="PF13424">
    <property type="entry name" value="TPR_12"/>
    <property type="match status" value="2"/>
</dbReference>
<evidence type="ECO:0000256" key="1">
    <source>
        <dbReference type="ARBA" id="ARBA00005820"/>
    </source>
</evidence>
<dbReference type="Pfam" id="PF13374">
    <property type="entry name" value="TPR_10"/>
    <property type="match status" value="1"/>
</dbReference>
<reference evidence="8" key="1">
    <citation type="submission" date="2016-10" db="EMBL/GenBank/DDBJ databases">
        <authorList>
            <person name="Varghese N."/>
            <person name="Submissions S."/>
        </authorList>
    </citation>
    <scope>NUCLEOTIDE SEQUENCE [LARGE SCALE GENOMIC DNA]</scope>
    <source>
        <strain evidence="8">CGMCC 4.3516</strain>
    </source>
</reference>
<dbReference type="InterPro" id="IPR051677">
    <property type="entry name" value="AfsR-DnrI-RedD_regulator"/>
</dbReference>
<dbReference type="InterPro" id="IPR001867">
    <property type="entry name" value="OmpR/PhoB-type_DNA-bd"/>
</dbReference>
<dbReference type="AlphaFoldDB" id="A0A1G6ZP80"/>
<name>A0A1G6ZP80_9ACTN</name>
<dbReference type="Gene3D" id="1.10.8.430">
    <property type="entry name" value="Helical domain of apoptotic protease-activating factors"/>
    <property type="match status" value="1"/>
</dbReference>
<dbReference type="RefSeq" id="WP_091038288.1">
    <property type="nucleotide sequence ID" value="NZ_FNAD01000011.1"/>
</dbReference>
<feature type="DNA-binding region" description="OmpR/PhoB-type" evidence="5">
    <location>
        <begin position="1"/>
        <end position="92"/>
    </location>
</feature>
<dbReference type="SUPFAM" id="SSF52540">
    <property type="entry name" value="P-loop containing nucleoside triphosphate hydrolases"/>
    <property type="match status" value="1"/>
</dbReference>
<dbReference type="GO" id="GO:0043531">
    <property type="term" value="F:ADP binding"/>
    <property type="evidence" value="ECO:0007669"/>
    <property type="project" value="InterPro"/>
</dbReference>
<dbReference type="GO" id="GO:0003677">
    <property type="term" value="F:DNA binding"/>
    <property type="evidence" value="ECO:0007669"/>
    <property type="project" value="UniProtKB-UniRule"/>
</dbReference>
<dbReference type="PROSITE" id="PS51755">
    <property type="entry name" value="OMPR_PHOB"/>
    <property type="match status" value="1"/>
</dbReference>
<dbReference type="EMBL" id="FNAD01000011">
    <property type="protein sequence ID" value="SDE04017.1"/>
    <property type="molecule type" value="Genomic_DNA"/>
</dbReference>
<dbReference type="InterPro" id="IPR036388">
    <property type="entry name" value="WH-like_DNA-bd_sf"/>
</dbReference>
<dbReference type="InterPro" id="IPR019734">
    <property type="entry name" value="TPR_rpt"/>
</dbReference>
<evidence type="ECO:0000256" key="4">
    <source>
        <dbReference type="ARBA" id="ARBA00023163"/>
    </source>
</evidence>
<dbReference type="GO" id="GO:0006355">
    <property type="term" value="P:regulation of DNA-templated transcription"/>
    <property type="evidence" value="ECO:0007669"/>
    <property type="project" value="InterPro"/>
</dbReference>
<evidence type="ECO:0000313" key="7">
    <source>
        <dbReference type="EMBL" id="SDE04017.1"/>
    </source>
</evidence>
<dbReference type="SUPFAM" id="SSF46894">
    <property type="entry name" value="C-terminal effector domain of the bipartite response regulators"/>
    <property type="match status" value="1"/>
</dbReference>
<dbReference type="Gene3D" id="1.10.10.10">
    <property type="entry name" value="Winged helix-like DNA-binding domain superfamily/Winged helix DNA-binding domain"/>
    <property type="match status" value="2"/>
</dbReference>
<dbReference type="PANTHER" id="PTHR35807:SF1">
    <property type="entry name" value="TRANSCRIPTIONAL REGULATOR REDD"/>
    <property type="match status" value="1"/>
</dbReference>
<organism evidence="7 8">
    <name type="scientific">Glycomyces harbinensis</name>
    <dbReference type="NCBI Taxonomy" id="58114"/>
    <lineage>
        <taxon>Bacteria</taxon>
        <taxon>Bacillati</taxon>
        <taxon>Actinomycetota</taxon>
        <taxon>Actinomycetes</taxon>
        <taxon>Glycomycetales</taxon>
        <taxon>Glycomycetaceae</taxon>
        <taxon>Glycomyces</taxon>
    </lineage>
</organism>
<dbReference type="PRINTS" id="PR00364">
    <property type="entry name" value="DISEASERSIST"/>
</dbReference>
<keyword evidence="2" id="KW-0805">Transcription regulation</keyword>
<dbReference type="InterPro" id="IPR005158">
    <property type="entry name" value="BTAD"/>
</dbReference>
<evidence type="ECO:0000259" key="6">
    <source>
        <dbReference type="PROSITE" id="PS51755"/>
    </source>
</evidence>
<dbReference type="InterPro" id="IPR016032">
    <property type="entry name" value="Sig_transdc_resp-reg_C-effctor"/>
</dbReference>
<comment type="similarity">
    <text evidence="1">Belongs to the AfsR/DnrI/RedD regulatory family.</text>
</comment>
<dbReference type="InterPro" id="IPR027417">
    <property type="entry name" value="P-loop_NTPase"/>
</dbReference>
<dbReference type="Gene3D" id="1.25.40.10">
    <property type="entry name" value="Tetratricopeptide repeat domain"/>
    <property type="match status" value="3"/>
</dbReference>
<dbReference type="Proteomes" id="UP000198949">
    <property type="component" value="Unassembled WGS sequence"/>
</dbReference>
<dbReference type="GO" id="GO:0000160">
    <property type="term" value="P:phosphorelay signal transduction system"/>
    <property type="evidence" value="ECO:0007669"/>
    <property type="project" value="InterPro"/>
</dbReference>
<protein>
    <submittedName>
        <fullName evidence="7">DNA-binding transcriptional activator of the SARP family</fullName>
    </submittedName>
</protein>
<sequence length="925" mass="101391">MGIQVFGRLKVVKDGRHVAFGGRLRDLLAILLVKANQVVDYEWLLDQLWSGDPPAAGRATLRTYVYQLRQRLTAMDADLVVVSDPDGYRLDVLPESVDAHRFECLAVEGGAALAAGRAAEAAAAFRAGLELCRGAAYDGVNAQVVRDRARYLDDLRLSVVEDRLDAELRLGNVHFAVSELQAFTAEHPFRERSWELLMHGLCWDGRRAEALQTYRYLHRLLDEQLGIPPSPDLQSLHQKILKAEIGLAPPTGTDTETIPRQLPPALGGFTGRETEVALLDALLRHQGGPHPGAAAIAAVTGTAGVGKTALTLHWAHRIADQFTDGQLYVDLRGFDPTRQPMDVATAVCGFLDALGVEPKRIPGDLEPQVGLYRSLLADKQTLIVLDNARDADQVRPLLPGGPDTFVVVTSRNQLPGLVATEGAQLIIVDLPSEDEAHQMLRSRVGDDRVSSEPQAAEDIVHACARLPLALALVGARAATHPNFRLSDLAAELHDAHNAFDAIASDERAVFSWSYHTLSPDAADLFRLLGLHPGPDIPVPVAASLMGRPRREVHRLLAEIAQANLATEHRPGRYALHDLLHVYAADLAERYDSSTSRREAAHRLLDHYLHSAHAAALLVDPGILDIALPLDQSVHGVDPEAFTDRETAMAWFAIEHPAVRAAAAQAAGSLDVQVWQSAWAPQRYFYLRGHWHELIATQQMALAAARRLGDAAAQAQSHRALARAHSRLGRFESSRTHLERALKLSIRADDPAAQAATHNNLGNLAQLQGRHSEALEQSRRALEIYQTVDHKFGEAHALNSIGWQLTVLGDHDEAHKHCEQALDLFLELGFRYGEAATCDSLGYIHSRLGRDAEGLSYYLRARAIFRELGDRFEEADTLSRLGDLYRSTGALDTAQEAWIQALAMLDDLGHPDAEAVRGRLRDASTQ</sequence>
<evidence type="ECO:0000256" key="2">
    <source>
        <dbReference type="ARBA" id="ARBA00023015"/>
    </source>
</evidence>
<evidence type="ECO:0000313" key="8">
    <source>
        <dbReference type="Proteomes" id="UP000198949"/>
    </source>
</evidence>
<evidence type="ECO:0000256" key="3">
    <source>
        <dbReference type="ARBA" id="ARBA00023125"/>
    </source>
</evidence>